<accession>A0ACC2JFY0</accession>
<dbReference type="Proteomes" id="UP001153332">
    <property type="component" value="Unassembled WGS sequence"/>
</dbReference>
<protein>
    <submittedName>
        <fullName evidence="1">Uncharacterized protein</fullName>
    </submittedName>
</protein>
<gene>
    <name evidence="1" type="ORF">O1611_g7335</name>
</gene>
<proteinExistence type="predicted"/>
<sequence length="486" mass="55142">MSQCILRRQSGTRFGDGANAGAKCIDYGRECGGYERETVFIVGTQNDKGRVGSHPPRNAQQSRVAQSEAGSQHVTRLEVEAVEPLQPAWHETLLLRSGSNSQLVRIFAHHVDLDTAIDRSGWPPQRDQVSLSLLDSQPLDVTPTFREEDFNLESYCFVNMLEVSDDSTVDSDDESLCLFLYQQNSSTMYKEPPWSGKSTQADAIRELGPAAYQTFPAHHFFARVYRPSAIWAAILNRQPTFLCNPEWTVVPWARYPRTSLDDLLDIAVLLPSIFSRADHITPLDAGGDRQSGARELLGNCVNIEEQFDIWFSMAQGTTRSSGSSYWTADSTEMPSHLPFDEMFSFASPLLCLVHLYYWTFLIGFHQCIYALLEVFRKPGDEGLSPVAMPDLPRGIDPRKYQPAETRKLAALVCQSLDFALQTTTQPDLLAAPVWIIKDFYDRMKVFGFCELESLWVDDFIERQQVHSREMRAWLEEKQWAGIRRFG</sequence>
<name>A0ACC2JFY0_9PEZI</name>
<keyword evidence="2" id="KW-1185">Reference proteome</keyword>
<organism evidence="1 2">
    <name type="scientific">Lasiodiplodia mahajangana</name>
    <dbReference type="NCBI Taxonomy" id="1108764"/>
    <lineage>
        <taxon>Eukaryota</taxon>
        <taxon>Fungi</taxon>
        <taxon>Dikarya</taxon>
        <taxon>Ascomycota</taxon>
        <taxon>Pezizomycotina</taxon>
        <taxon>Dothideomycetes</taxon>
        <taxon>Dothideomycetes incertae sedis</taxon>
        <taxon>Botryosphaeriales</taxon>
        <taxon>Botryosphaeriaceae</taxon>
        <taxon>Lasiodiplodia</taxon>
    </lineage>
</organism>
<dbReference type="EMBL" id="JAPUUL010001921">
    <property type="protein sequence ID" value="KAJ8126302.1"/>
    <property type="molecule type" value="Genomic_DNA"/>
</dbReference>
<evidence type="ECO:0000313" key="2">
    <source>
        <dbReference type="Proteomes" id="UP001153332"/>
    </source>
</evidence>
<evidence type="ECO:0000313" key="1">
    <source>
        <dbReference type="EMBL" id="KAJ8126302.1"/>
    </source>
</evidence>
<reference evidence="1" key="1">
    <citation type="submission" date="2022-12" db="EMBL/GenBank/DDBJ databases">
        <title>Genome Sequence of Lasiodiplodia mahajangana.</title>
        <authorList>
            <person name="Buettner E."/>
        </authorList>
    </citation>
    <scope>NUCLEOTIDE SEQUENCE</scope>
    <source>
        <strain evidence="1">VT137</strain>
    </source>
</reference>
<comment type="caution">
    <text evidence="1">The sequence shown here is derived from an EMBL/GenBank/DDBJ whole genome shotgun (WGS) entry which is preliminary data.</text>
</comment>